<reference evidence="13 14" key="1">
    <citation type="submission" date="2020-03" db="EMBL/GenBank/DDBJ databases">
        <title>FDA dAtabase for Regulatory Grade micrObial Sequences (FDA-ARGOS): Supporting development and validation of Infectious Disease Dx tests.</title>
        <authorList>
            <person name="Campos J."/>
            <person name="Goldberg B."/>
            <person name="Tallon L."/>
            <person name="Sadzewicz L."/>
            <person name="Vavikolanu K."/>
            <person name="Mehta A."/>
            <person name="Aluvathingal J."/>
            <person name="Nadendla S."/>
            <person name="Nandy P."/>
            <person name="Geyer C."/>
            <person name="Yan Y."/>
            <person name="Sichtig H."/>
        </authorList>
    </citation>
    <scope>NUCLEOTIDE SEQUENCE [LARGE SCALE GENOMIC DNA]</scope>
    <source>
        <strain evidence="13 14">FDAARGOS_656</strain>
    </source>
</reference>
<dbReference type="GO" id="GO:0003723">
    <property type="term" value="F:RNA binding"/>
    <property type="evidence" value="ECO:0007669"/>
    <property type="project" value="UniProtKB-UniRule"/>
</dbReference>
<evidence type="ECO:0000256" key="5">
    <source>
        <dbReference type="ARBA" id="ARBA00022692"/>
    </source>
</evidence>
<sequence length="817" mass="93752">MIIRTLRSQLRLPKPVYISPPCRYYSTDLEKLKKESDTTESDNSASATGVIDKTHNEVLLYYDHIYPFTTSRNVVKQYLSRFSLPWSTAYDDEKLKQKVWDLSSPLETTAKITEFVPLRRDCGAFVKFKYPPEVPATKFIEEIRENVEKNEQERVNSNILTRLYHQIWRNVPKVYSVKGTPWIEDLRRFPSPKLSVKFEGDPLTEEELYVLFRRYGLINEIEPGATEAFIYFHSTRAAISAKHCITGMVLNGGKTTLHIQFVAIKRSNFLVSLISNHTKIAIPVLIALLATFAVLIFDPIREWFIEYKILHNRKSFDQFKESRWFNQIQENESNMFWIERYEKSKQLQLWIMENANTFIIVKGPQGSGKEEFVLEHSLGSDERLNKKVLVLECDQLGKARSDNNLINTTASQLGYFPVFTWTNTVSRFVDLGVQGLTGQKSGLSESKETQIKNMFSLATQAIRKITTNEYNKYVKSVERRNKRLKDDEKIEVLKEEQFLQQHPEAKPIIVLNKYSRRADVSSNDFIPPLVADWASGLVQNNTAHVIFLTADVGSLQLLNDALPNQVFKDISLSDASMSSSRQYVCDVLKVKDTSTLDECLEPLGGRMLDLQSFIRRIKSGESPQQAINEMISQAAELINTFFLNSHHKFGAGDSNWDPSQVWLIMKLLSECDTINYSELVKSPLFKVSKETLEILTTLEKYDLISLKRDKGVLDKISTGRPLFKAAFANIISDLRIWKLYETEYIGRLISLEAAKIQKLEEELEKIYKIGKVDGRIDYVSQKIEASNKKILDLEKQAADVASYTGKPDGKSFLGIKF</sequence>
<dbReference type="GO" id="GO:0005743">
    <property type="term" value="C:mitochondrial inner membrane"/>
    <property type="evidence" value="ECO:0007669"/>
    <property type="project" value="UniProtKB-SubCell"/>
</dbReference>
<feature type="domain" description="Mitochondrial escape protein 2 C-terminal" evidence="12">
    <location>
        <begin position="340"/>
        <end position="769"/>
    </location>
</feature>
<organism evidence="13 14">
    <name type="scientific">Candida albicans</name>
    <name type="common">Yeast</name>
    <dbReference type="NCBI Taxonomy" id="5476"/>
    <lineage>
        <taxon>Eukaryota</taxon>
        <taxon>Fungi</taxon>
        <taxon>Dikarya</taxon>
        <taxon>Ascomycota</taxon>
        <taxon>Saccharomycotina</taxon>
        <taxon>Pichiomycetes</taxon>
        <taxon>Debaryomycetaceae</taxon>
        <taxon>Candida/Lodderomyces clade</taxon>
        <taxon>Candida</taxon>
    </lineage>
</organism>
<dbReference type="InterPro" id="IPR034260">
    <property type="entry name" value="Yme2_RRM"/>
</dbReference>
<evidence type="ECO:0000256" key="11">
    <source>
        <dbReference type="RuleBase" id="RU367108"/>
    </source>
</evidence>
<evidence type="ECO:0000313" key="13">
    <source>
        <dbReference type="EMBL" id="KAF6066999.1"/>
    </source>
</evidence>
<evidence type="ECO:0000256" key="10">
    <source>
        <dbReference type="ARBA" id="ARBA00025276"/>
    </source>
</evidence>
<evidence type="ECO:0000256" key="4">
    <source>
        <dbReference type="ARBA" id="ARBA00022664"/>
    </source>
</evidence>
<name>A0A8H6BZ02_CANAX</name>
<evidence type="ECO:0000256" key="9">
    <source>
        <dbReference type="ARBA" id="ARBA00023136"/>
    </source>
</evidence>
<dbReference type="PANTHER" id="PTHR32198:SF2">
    <property type="entry name" value="MITOCHONDRIAL ESCAPE PROTEIN 2"/>
    <property type="match status" value="1"/>
</dbReference>
<keyword evidence="11" id="KW-0694">RNA-binding</keyword>
<evidence type="ECO:0000256" key="3">
    <source>
        <dbReference type="ARBA" id="ARBA00020222"/>
    </source>
</evidence>
<keyword evidence="8 11" id="KW-0496">Mitochondrion</keyword>
<dbReference type="EMBL" id="JABWAD010000055">
    <property type="protein sequence ID" value="KAF6066999.1"/>
    <property type="molecule type" value="Genomic_DNA"/>
</dbReference>
<comment type="subcellular location">
    <subcellularLocation>
        <location evidence="1 11">Mitochondrion inner membrane</location>
        <topology evidence="1 11">Single-pass membrane protein</topology>
    </subcellularLocation>
</comment>
<dbReference type="PANTHER" id="PTHR32198">
    <property type="entry name" value="MITOCHONDRIAL ESCAPE PROTEIN 2"/>
    <property type="match status" value="1"/>
</dbReference>
<dbReference type="SUPFAM" id="SSF54928">
    <property type="entry name" value="RNA-binding domain, RBD"/>
    <property type="match status" value="1"/>
</dbReference>
<gene>
    <name evidence="13" type="ORF">FOB64_004441</name>
</gene>
<dbReference type="Pfam" id="PF10443">
    <property type="entry name" value="RNA12"/>
    <property type="match status" value="1"/>
</dbReference>
<dbReference type="AlphaFoldDB" id="A0A8H6BZ02"/>
<dbReference type="CDD" id="cd12433">
    <property type="entry name" value="RRM_Yme2p_like"/>
    <property type="match status" value="1"/>
</dbReference>
<comment type="function">
    <text evidence="10 11">Plays a role in maintaining the mitochondrial genome and in controlling the mtDNA escape. Involved in the regulation of mtDNA nucleotide structure and number. May have a dispensable role in early maturation of pre-rRNA.</text>
</comment>
<evidence type="ECO:0000256" key="2">
    <source>
        <dbReference type="ARBA" id="ARBA00010320"/>
    </source>
</evidence>
<proteinExistence type="inferred from homology"/>
<protein>
    <recommendedName>
        <fullName evidence="3 11">Mitochondrial escape protein 2</fullName>
    </recommendedName>
</protein>
<evidence type="ECO:0000256" key="8">
    <source>
        <dbReference type="ARBA" id="ARBA00023128"/>
    </source>
</evidence>
<evidence type="ECO:0000313" key="14">
    <source>
        <dbReference type="Proteomes" id="UP000536275"/>
    </source>
</evidence>
<keyword evidence="6 11" id="KW-0999">Mitochondrion inner membrane</keyword>
<comment type="caution">
    <text evidence="13">The sequence shown here is derived from an EMBL/GenBank/DDBJ whole genome shotgun (WGS) entry which is preliminary data.</text>
</comment>
<dbReference type="InterPro" id="IPR039627">
    <property type="entry name" value="Yme2_C"/>
</dbReference>
<evidence type="ECO:0000259" key="12">
    <source>
        <dbReference type="Pfam" id="PF10443"/>
    </source>
</evidence>
<dbReference type="InterPro" id="IPR018850">
    <property type="entry name" value="Mt_escape_2_C"/>
</dbReference>
<accession>A0A8H6BZ02</accession>
<evidence type="ECO:0000256" key="1">
    <source>
        <dbReference type="ARBA" id="ARBA00004434"/>
    </source>
</evidence>
<evidence type="ECO:0000256" key="6">
    <source>
        <dbReference type="ARBA" id="ARBA00022792"/>
    </source>
</evidence>
<evidence type="ECO:0000256" key="7">
    <source>
        <dbReference type="ARBA" id="ARBA00022989"/>
    </source>
</evidence>
<dbReference type="GO" id="GO:0006397">
    <property type="term" value="P:mRNA processing"/>
    <property type="evidence" value="ECO:0007669"/>
    <property type="project" value="UniProtKB-UniRule"/>
</dbReference>
<keyword evidence="7" id="KW-1133">Transmembrane helix</keyword>
<keyword evidence="4 11" id="KW-0507">mRNA processing</keyword>
<keyword evidence="9" id="KW-0472">Membrane</keyword>
<dbReference type="InterPro" id="IPR035979">
    <property type="entry name" value="RBD_domain_sf"/>
</dbReference>
<dbReference type="Proteomes" id="UP000536275">
    <property type="component" value="Unassembled WGS sequence"/>
</dbReference>
<comment type="similarity">
    <text evidence="2 11">Belongs to the YME2 family.</text>
</comment>
<keyword evidence="5" id="KW-0812">Transmembrane</keyword>